<gene>
    <name evidence="1" type="ORF">DesyoDRAFT_1113</name>
</gene>
<dbReference type="EMBL" id="CM001441">
    <property type="protein sequence ID" value="EHQ88283.1"/>
    <property type="molecule type" value="Genomic_DNA"/>
</dbReference>
<dbReference type="OrthoDB" id="1850874at2"/>
<evidence type="ECO:0008006" key="3">
    <source>
        <dbReference type="Google" id="ProtNLM"/>
    </source>
</evidence>
<accession>H5Y2M0</accession>
<reference evidence="1 2" key="1">
    <citation type="submission" date="2011-11" db="EMBL/GenBank/DDBJ databases">
        <title>The Noncontiguous Finished genome of Desulfosporosinus youngiae DSM 17734.</title>
        <authorList>
            <consortium name="US DOE Joint Genome Institute (JGI-PGF)"/>
            <person name="Lucas S."/>
            <person name="Han J."/>
            <person name="Lapidus A."/>
            <person name="Cheng J.-F."/>
            <person name="Goodwin L."/>
            <person name="Pitluck S."/>
            <person name="Peters L."/>
            <person name="Ovchinnikova G."/>
            <person name="Lu M."/>
            <person name="Land M.L."/>
            <person name="Hauser L."/>
            <person name="Pester M."/>
            <person name="Spring S."/>
            <person name="Ollivier B."/>
            <person name="Rattei T."/>
            <person name="Klenk H.-P."/>
            <person name="Wagner M."/>
            <person name="Loy A."/>
            <person name="Woyke T.J."/>
        </authorList>
    </citation>
    <scope>NUCLEOTIDE SEQUENCE [LARGE SCALE GENOMIC DNA]</scope>
    <source>
        <strain evidence="1 2">DSM 17734</strain>
    </source>
</reference>
<dbReference type="AlphaFoldDB" id="H5Y2M0"/>
<evidence type="ECO:0000313" key="1">
    <source>
        <dbReference type="EMBL" id="EHQ88283.1"/>
    </source>
</evidence>
<name>H5Y2M0_9FIRM</name>
<dbReference type="InterPro" id="IPR010064">
    <property type="entry name" value="HK97-gp10_tail"/>
</dbReference>
<dbReference type="Pfam" id="PF04883">
    <property type="entry name" value="HK97-gp10_like"/>
    <property type="match status" value="1"/>
</dbReference>
<dbReference type="eggNOG" id="ENOG5031HE4">
    <property type="taxonomic scope" value="Bacteria"/>
</dbReference>
<protein>
    <recommendedName>
        <fullName evidence="3">HK97 gp10 family phage protein</fullName>
    </recommendedName>
</protein>
<keyword evidence="2" id="KW-1185">Reference proteome</keyword>
<sequence length="182" mass="21872">MARWGSFRFEEFERLAKSFQKALDERVMERFIREFLSEMAMRSLRKIKMRMLADHGDLRRKWQVGNVSRTGDAYVIEIFNNLEYASFVEYGFRAHWVPGHWEGNKFIYDRSVIHLTKEAKAAYKERYGSLGMYVGKRKIGWVSGKFMMTISMQEIERELPKYLERKQIQILEQIMNGRPPRR</sequence>
<dbReference type="Proteomes" id="UP000005104">
    <property type="component" value="Chromosome"/>
</dbReference>
<organism evidence="1 2">
    <name type="scientific">Desulfosporosinus youngiae DSM 17734</name>
    <dbReference type="NCBI Taxonomy" id="768710"/>
    <lineage>
        <taxon>Bacteria</taxon>
        <taxon>Bacillati</taxon>
        <taxon>Bacillota</taxon>
        <taxon>Clostridia</taxon>
        <taxon>Eubacteriales</taxon>
        <taxon>Desulfitobacteriaceae</taxon>
        <taxon>Desulfosporosinus</taxon>
    </lineage>
</organism>
<dbReference type="STRING" id="768710.DesyoDRAFT_1113"/>
<dbReference type="HOGENOM" id="CLU_119007_0_0_9"/>
<proteinExistence type="predicted"/>
<evidence type="ECO:0000313" key="2">
    <source>
        <dbReference type="Proteomes" id="UP000005104"/>
    </source>
</evidence>
<dbReference type="RefSeq" id="WP_007780457.1">
    <property type="nucleotide sequence ID" value="NZ_CM001441.1"/>
</dbReference>